<keyword evidence="1" id="KW-0472">Membrane</keyword>
<evidence type="ECO:0000313" key="3">
    <source>
        <dbReference type="Proteomes" id="UP000885826"/>
    </source>
</evidence>
<evidence type="ECO:0000313" key="2">
    <source>
        <dbReference type="EMBL" id="HEC78712.1"/>
    </source>
</evidence>
<evidence type="ECO:0008006" key="4">
    <source>
        <dbReference type="Google" id="ProtNLM"/>
    </source>
</evidence>
<reference evidence="2" key="1">
    <citation type="journal article" date="2020" name="mSystems">
        <title>Genome- and Community-Level Interaction Insights into Carbon Utilization and Element Cycling Functions of Hydrothermarchaeota in Hydrothermal Sediment.</title>
        <authorList>
            <person name="Zhou Z."/>
            <person name="Liu Y."/>
            <person name="Xu W."/>
            <person name="Pan J."/>
            <person name="Luo Z.H."/>
            <person name="Li M."/>
        </authorList>
    </citation>
    <scope>NUCLEOTIDE SEQUENCE</scope>
    <source>
        <strain evidence="2">HyVt-388</strain>
    </source>
</reference>
<proteinExistence type="predicted"/>
<dbReference type="EMBL" id="DRIG01000065">
    <property type="protein sequence ID" value="HEC78712.1"/>
    <property type="molecule type" value="Genomic_DNA"/>
</dbReference>
<feature type="transmembrane region" description="Helical" evidence="1">
    <location>
        <begin position="58"/>
        <end position="91"/>
    </location>
</feature>
<keyword evidence="1" id="KW-0812">Transmembrane</keyword>
<evidence type="ECO:0000256" key="1">
    <source>
        <dbReference type="SAM" id="Phobius"/>
    </source>
</evidence>
<dbReference type="AlphaFoldDB" id="A0A9C9EN37"/>
<dbReference type="Proteomes" id="UP000885826">
    <property type="component" value="Unassembled WGS sequence"/>
</dbReference>
<gene>
    <name evidence="2" type="ORF">ENI34_06175</name>
</gene>
<name>A0A9C9EN37_UNCW3</name>
<comment type="caution">
    <text evidence="2">The sequence shown here is derived from an EMBL/GenBank/DDBJ whole genome shotgun (WGS) entry which is preliminary data.</text>
</comment>
<sequence length="105" mass="11514">MEKKFKALRTISIIFKIIAWIIAVFTIIGFIVMLVGGAALSQFGSRYGSQAPAMFGPLWGIFMAFYILIVGAISFISFLAAAEMILVILAIEENTRALRQTPPAQ</sequence>
<accession>A0A9C9EN37</accession>
<keyword evidence="1" id="KW-1133">Transmembrane helix</keyword>
<organism evidence="2 3">
    <name type="scientific">candidate division WOR-3 bacterium</name>
    <dbReference type="NCBI Taxonomy" id="2052148"/>
    <lineage>
        <taxon>Bacteria</taxon>
        <taxon>Bacteria division WOR-3</taxon>
    </lineage>
</organism>
<feature type="transmembrane region" description="Helical" evidence="1">
    <location>
        <begin position="12"/>
        <end position="38"/>
    </location>
</feature>
<protein>
    <recommendedName>
        <fullName evidence="4">DUF4282 domain-containing protein</fullName>
    </recommendedName>
</protein>